<organism evidence="1 2">
    <name type="scientific">Strawberry chlorotic fleck-associated virus</name>
    <dbReference type="NCBI Taxonomy" id="399314"/>
    <lineage>
        <taxon>Viruses</taxon>
        <taxon>Riboviria</taxon>
        <taxon>Orthornavirae</taxon>
        <taxon>Kitrinoviricota</taxon>
        <taxon>Alsuviricetes</taxon>
        <taxon>Martellivirales</taxon>
        <taxon>Closteroviridae</taxon>
        <taxon>Closterovirus</taxon>
        <taxon>Closterovirus fragariae</taxon>
    </lineage>
</organism>
<dbReference type="Pfam" id="PF03225">
    <property type="entry name" value="Viral_Hsp90"/>
    <property type="match status" value="1"/>
</dbReference>
<dbReference type="RefSeq" id="YP_762626.1">
    <property type="nucleotide sequence ID" value="NC_008366.1"/>
</dbReference>
<keyword evidence="2" id="KW-1185">Reference proteome</keyword>
<proteinExistence type="predicted"/>
<accession>Q0GK50</accession>
<reference evidence="1 2" key="1">
    <citation type="journal article" date="2007" name="Virus Res.">
        <title>Strawberry chlorotic fleck: identification and characterization of a novel Closterovirus associated with the disease.</title>
        <authorList>
            <person name="Tzanetakis I.E."/>
            <person name="Martin R.R."/>
        </authorList>
    </citation>
    <scope>NUCLEOTIDE SEQUENCE [LARGE SCALE GENOMIC DNA]</scope>
</reference>
<sequence>MSQVPIGSRNLGHEWGRLFKKFYGEPLWRDYLSRSAGSYRPELLKEGYMSADGKFITSEELAKAETGSVRHELAILIYSDSIYKWSDICGSTPRSIFEGVAGMSLPNGEFLEVDTMRTGCKFDIDVVKGFLNYDEMEKDSEKELHAEHTWALSNATGTLMDASHVEKFKTILFKDNTNLDITDNIHNVYGDYLSYLIELYKRHVIISHDELNLRRDFISYVIDYLNAYDFGYADYSDNPLITGFLLDFMIHNRVYTSTYSVNLSNLRLFISKVLPVMLDTWVIATPKIIKDERLCIPISAVELVSSLPSLNLYDRTVLVGDKLMSLEYRFEYEAIESMVDKVKATLLESNKLSGVSELHLFDTFYVYYAVFCTAKERTIRRPAQYMLYKGESVSMEEVEDLFDSLQKASYDVNVRRCVLGAMGDRGFECYKRLGLRFPPKSDYVVPDHMAYLNVDFYKQLDESVLTPEESHHLSNIRRRVDVKCNNLVSLKKTVFKDSSSSFSNVVKYPNSARTKKVAYSRIPRSVRNNGSI</sequence>
<evidence type="ECO:0000313" key="1">
    <source>
        <dbReference type="EMBL" id="ABI23186.1"/>
    </source>
</evidence>
<dbReference type="OrthoDB" id="10132at10239"/>
<dbReference type="InterPro" id="IPR004909">
    <property type="entry name" value="Vir_Hsp90"/>
</dbReference>
<protein>
    <submittedName>
        <fullName evidence="1">CPh</fullName>
    </submittedName>
</protein>
<dbReference type="KEGG" id="vg:5179526"/>
<evidence type="ECO:0000313" key="2">
    <source>
        <dbReference type="Proteomes" id="UP000201555"/>
    </source>
</evidence>
<dbReference type="EMBL" id="DQ860839">
    <property type="protein sequence ID" value="ABI23186.1"/>
    <property type="molecule type" value="Genomic_RNA"/>
</dbReference>
<name>Q0GK50_9CLOS</name>
<dbReference type="GeneID" id="5179526"/>
<dbReference type="Proteomes" id="UP000201555">
    <property type="component" value="Segment"/>
</dbReference>